<comment type="caution">
    <text evidence="1">The sequence shown here is derived from an EMBL/GenBank/DDBJ whole genome shotgun (WGS) entry which is preliminary data.</text>
</comment>
<accession>A0A9P3LM92</accession>
<dbReference type="AlphaFoldDB" id="A0A9P3LM92"/>
<keyword evidence="2" id="KW-1185">Reference proteome</keyword>
<sequence>MPSDRLPLSNSQNDEVKLPQELVDKVIGELHGDTESLKRCSLVAKSWLPASSALLLRRVRWPPCGNRGSGCARHSSTHSCTYTLPSKNSFALCLEILSSSPRLQSSVRELACLPPHGLPGRTDETHSTLGLITFVGIVDHLPHLEVVDIGCVTLRAGSPPSSARTGRALKKLSISNTGDRRWLWEFFPLLSIFARVQHLVFAMYDHFPSSWSSDPPASKPEVEILECSLIQDHPSTSYSDSFYAGLEHHLDLQTLRQLTSDTVQPGFARIISSAPSLESLSLRTGGGRGRPLNFDTIPPRLSSVDVCGTFPIFQGSVGFPGTNNLWIQIWDTLEPITALPLRSVLVDISVKFFPLPKDTRRTLYSSYETMLSEITDWHTPVRVLDGFERLESITFGIRFSVWKVGSPIYHPLRVHGRHLAAMREAVEKGLPRRYADLVHVRAAES</sequence>
<dbReference type="OrthoDB" id="2921803at2759"/>
<protein>
    <recommendedName>
        <fullName evidence="3">F-box domain-containing protein</fullName>
    </recommendedName>
</protein>
<dbReference type="EMBL" id="BPQB01000110">
    <property type="protein sequence ID" value="GJE99474.1"/>
    <property type="molecule type" value="Genomic_DNA"/>
</dbReference>
<evidence type="ECO:0008006" key="3">
    <source>
        <dbReference type="Google" id="ProtNLM"/>
    </source>
</evidence>
<evidence type="ECO:0000313" key="2">
    <source>
        <dbReference type="Proteomes" id="UP000703269"/>
    </source>
</evidence>
<proteinExistence type="predicted"/>
<dbReference type="Proteomes" id="UP000703269">
    <property type="component" value="Unassembled WGS sequence"/>
</dbReference>
<evidence type="ECO:0000313" key="1">
    <source>
        <dbReference type="EMBL" id="GJE99474.1"/>
    </source>
</evidence>
<reference evidence="1 2" key="1">
    <citation type="submission" date="2021-08" db="EMBL/GenBank/DDBJ databases">
        <title>Draft Genome Sequence of Phanerochaete sordida strain YK-624.</title>
        <authorList>
            <person name="Mori T."/>
            <person name="Dohra H."/>
            <person name="Suzuki T."/>
            <person name="Kawagishi H."/>
            <person name="Hirai H."/>
        </authorList>
    </citation>
    <scope>NUCLEOTIDE SEQUENCE [LARGE SCALE GENOMIC DNA]</scope>
    <source>
        <strain evidence="1 2">YK-624</strain>
    </source>
</reference>
<name>A0A9P3LM92_9APHY</name>
<organism evidence="1 2">
    <name type="scientific">Phanerochaete sordida</name>
    <dbReference type="NCBI Taxonomy" id="48140"/>
    <lineage>
        <taxon>Eukaryota</taxon>
        <taxon>Fungi</taxon>
        <taxon>Dikarya</taxon>
        <taxon>Basidiomycota</taxon>
        <taxon>Agaricomycotina</taxon>
        <taxon>Agaricomycetes</taxon>
        <taxon>Polyporales</taxon>
        <taxon>Phanerochaetaceae</taxon>
        <taxon>Phanerochaete</taxon>
    </lineage>
</organism>
<gene>
    <name evidence="1" type="ORF">PsYK624_157380</name>
</gene>